<dbReference type="Pfam" id="PF25307">
    <property type="entry name" value="SEA_Gpr126"/>
    <property type="match status" value="1"/>
</dbReference>
<evidence type="ECO:0000256" key="1">
    <source>
        <dbReference type="SAM" id="MobiDB-lite"/>
    </source>
</evidence>
<evidence type="ECO:0000313" key="3">
    <source>
        <dbReference type="EMBL" id="CAJ0935946.1"/>
    </source>
</evidence>
<feature type="region of interest" description="Disordered" evidence="1">
    <location>
        <begin position="153"/>
        <end position="174"/>
    </location>
</feature>
<keyword evidence="4" id="KW-1185">Reference proteome</keyword>
<proteinExistence type="predicted"/>
<gene>
    <name evidence="3" type="ORF">RIMI_LOCUS6586843</name>
</gene>
<name>A0ABN9L8M6_9NEOB</name>
<accession>A0ABN9L8M6</accession>
<feature type="domain" description="Adhesion GPCR Gpr126 SEA" evidence="2">
    <location>
        <begin position="15"/>
        <end position="76"/>
    </location>
</feature>
<sequence>MKKSIRVVKAHGFLQGGTFYRISITVVIDANELKVQNLVSQWLNHTFQNWDYKVFVVNISVTPVNDGNRRRTRDVSSVIDNRAILQDFPEVPETTKMKGKFTSGMGVFSCLRNFVNNKKIHIYTYGRKQIQQQLHLYYVQKILDTQHQEHGETFENFSNKGPNEDIQASLEPLD</sequence>
<comment type="caution">
    <text evidence="3">The sequence shown here is derived from an EMBL/GenBank/DDBJ whole genome shotgun (WGS) entry which is preliminary data.</text>
</comment>
<organism evidence="3 4">
    <name type="scientific">Ranitomeya imitator</name>
    <name type="common">mimic poison frog</name>
    <dbReference type="NCBI Taxonomy" id="111125"/>
    <lineage>
        <taxon>Eukaryota</taxon>
        <taxon>Metazoa</taxon>
        <taxon>Chordata</taxon>
        <taxon>Craniata</taxon>
        <taxon>Vertebrata</taxon>
        <taxon>Euteleostomi</taxon>
        <taxon>Amphibia</taxon>
        <taxon>Batrachia</taxon>
        <taxon>Anura</taxon>
        <taxon>Neobatrachia</taxon>
        <taxon>Hyloidea</taxon>
        <taxon>Dendrobatidae</taxon>
        <taxon>Dendrobatinae</taxon>
        <taxon>Ranitomeya</taxon>
    </lineage>
</organism>
<evidence type="ECO:0000259" key="2">
    <source>
        <dbReference type="Pfam" id="PF25307"/>
    </source>
</evidence>
<dbReference type="EMBL" id="CAUEEQ010011958">
    <property type="protein sequence ID" value="CAJ0935946.1"/>
    <property type="molecule type" value="Genomic_DNA"/>
</dbReference>
<dbReference type="InterPro" id="IPR057333">
    <property type="entry name" value="SEA_Gpr126"/>
</dbReference>
<protein>
    <recommendedName>
        <fullName evidence="2">Adhesion GPCR Gpr126 SEA domain-containing protein</fullName>
    </recommendedName>
</protein>
<reference evidence="3" key="1">
    <citation type="submission" date="2023-07" db="EMBL/GenBank/DDBJ databases">
        <authorList>
            <person name="Stuckert A."/>
        </authorList>
    </citation>
    <scope>NUCLEOTIDE SEQUENCE</scope>
</reference>
<dbReference type="Proteomes" id="UP001176940">
    <property type="component" value="Unassembled WGS sequence"/>
</dbReference>
<evidence type="ECO:0000313" key="4">
    <source>
        <dbReference type="Proteomes" id="UP001176940"/>
    </source>
</evidence>